<feature type="domain" description="Tag1-like fifth Ig-like" evidence="6">
    <location>
        <begin position="743"/>
        <end position="855"/>
    </location>
</feature>
<protein>
    <recommendedName>
        <fullName evidence="9">RAVE complex protein Rav1 C-terminal domain-containing protein</fullName>
    </recommendedName>
</protein>
<evidence type="ECO:0008006" key="9">
    <source>
        <dbReference type="Google" id="ProtNLM"/>
    </source>
</evidence>
<evidence type="ECO:0000256" key="1">
    <source>
        <dbReference type="SAM" id="MobiDB-lite"/>
    </source>
</evidence>
<feature type="transmembrane region" description="Helical" evidence="2">
    <location>
        <begin position="84"/>
        <end position="104"/>
    </location>
</feature>
<keyword evidence="2" id="KW-0812">Transmembrane</keyword>
<dbReference type="RefSeq" id="XP_064673166.1">
    <property type="nucleotide sequence ID" value="XM_064811071.1"/>
</dbReference>
<dbReference type="InterPro" id="IPR052208">
    <property type="entry name" value="DmX-like/RAVE_component"/>
</dbReference>
<dbReference type="SUPFAM" id="SSF117070">
    <property type="entry name" value="LEA14-like"/>
    <property type="match status" value="1"/>
</dbReference>
<comment type="caution">
    <text evidence="7">The sequence shown here is derived from an EMBL/GenBank/DDBJ whole genome shotgun (WGS) entry which is preliminary data.</text>
</comment>
<keyword evidence="2" id="KW-0472">Membrane</keyword>
<dbReference type="InterPro" id="IPR036322">
    <property type="entry name" value="WD40_repeat_dom_sf"/>
</dbReference>
<dbReference type="Proteomes" id="UP001302812">
    <property type="component" value="Unassembled WGS sequence"/>
</dbReference>
<evidence type="ECO:0000259" key="3">
    <source>
        <dbReference type="Pfam" id="PF12234"/>
    </source>
</evidence>
<dbReference type="GO" id="GO:0007035">
    <property type="term" value="P:vacuolar acidification"/>
    <property type="evidence" value="ECO:0007669"/>
    <property type="project" value="TreeGrafter"/>
</dbReference>
<name>A0AAN6YVI4_9PEZI</name>
<keyword evidence="2" id="KW-1133">Transmembrane helix</keyword>
<dbReference type="PANTHER" id="PTHR13950">
    <property type="entry name" value="RABCONNECTIN-RELATED"/>
    <property type="match status" value="1"/>
</dbReference>
<keyword evidence="8" id="KW-1185">Reference proteome</keyword>
<feature type="domain" description="RAVE complex protein Rav1 C-terminal" evidence="3">
    <location>
        <begin position="1445"/>
        <end position="2085"/>
    </location>
</feature>
<sequence length="2174" mass="240173">MSDSERSPLLSASESLNTANTANDRPDKDPAESTPLLSSSAATPRYDGADDDYPAADAGSVASHDTSPVSVKSPKSKSLRWPSLIAVLVLSLSGVAIIILAFFVPAAVEEYAKKATVIEPTNLSLVSITTNGVRARIQANLRLDAQRVDNEHVRRLGQAATWLVGELGTEETKINVYLPEYDNILLATAGVPPLTVKIADGHNNEVDFVADLVPGDAEGIRTIANEWLEGRLDVVRVRGQADIRLRAGIIPLGTHSVSEFLTFEVNKLPLIPEYNLTRLNFKEMPIPGGERRAMAAEATITSFNKYPISLDVPALGFDILVPGCNPSDSSILIASATTSRVAVRPHAEVVADVHGLIKEVPETLTQLCPNSDSSPLDIILKKYIGGESATVLVRGQKHPAGDTPDWLTQILSSITVPVPFPGRSFDNLIRSFNLTDVRFKLPDPSADPDDPNSNPRVSGTILVLAGLPSEMNFSLNVTSVRSNADVFYRGNKLGELNLEEWQRANSTQLPATEDHEATLLIQSRVNDAPLNVTDADVMTDVIQSLLFGGSQVVLVIKALVDVRVQTILGELVVKGVPAEGEIPVKPLGRDVMGSAQPKVGSIEITGTTATSISFSALVNVTNPTPYSARIPFISIHVQSNGTTVGEARAENLNIIPGNNTDLAVSATWDPLGMGGDKAAQRGRDLLSEYLSGYNTTVTVRTHRGTFPSLPRIGEALSRLNLTLSAPRLRLPPSPGNGDGDDDDEEERRFIRDATFHILSSTATFTLVSPLTRNILYIDEVNATAYYNHTEPIGRIEYNLPFAAPPGASQTPRLPVEWSLDSVGYGKLREALGGRLKLDAKAVVGVRLGRWTERVWYVGRGIGAGRQRSEAVDSGAMKTVLPGQPESRLQALATGCWGTRRITAYITGNALAILGEPDTVLQTVYDDDPEPLQAVALDEASGKIVVCTGRHVRVYQPLQGVGEDAPRGRRPAICLSWGASEELLVAHSSLELYQTSLSSTATTTVPECSWRKRLANPVRIASLSYDSAYIASVGEHERLVKVWRRLSYGSREVRFDYMYLRHPQPVTGMQWRRPRHRRSLMPAKADTLRWAFVMHGRDLSAATEKAVQENTPSSSSAEDTAALEHVIAVANRNPEVCVVLDGRGHMSAWALENIGCKTRKSNIFNVAHVSSPELDFLRGYAGAKSYPHVEAYSYCNSGGHLHILLHFFDGRIEVYRSNVAALFDPNPKRRRLSLRCLWTGHTAPIRKIVRNFSGRAIVSRTDEGQSVIWKHELDPKRTTLSRLVAIPHEGHIHRMCLLRKGRFVVFLQHQNISLWDCRQSEPKMLAESSYGIAEKPLCLLILPRHKVEDYTTAHIATITSEKQGLVWEVKLPFYSRGNFTPVTNGISHSDHDQQQGSIKEFATFTLQDAGSLAYVLPVDPAGTTPVISGFLDVFARDVAISYTHSGRVEFWTARVGHHDQGVEWLSTSSMETGIPSPALVSGSTRKKAALVDADRSTLTIWDIRGARLEYTQQFDNGHTIRDLDWTSTPDRQSILAVGFPHRVLLLSQMRFDYLNQGPAWAPIREIGIRELTPHPIGDSVWLGDGHLVIGAGNQLFVHDREFDAGSSLVTSLRLPQKKRGEGGWDLFDVVQRLNGPLPVFHPQFLSQCILAGKIALVHGILMALHRTLKFWAEGDEVDDYLGFDMEAFYAVEQSAKTPSGDYLGRRMSYGESDEPFSEEVAAGINERLTRIGIPQLSGHEQIQLMDIVECVGLVEKQRRSLDENGARFMLFFRQHALRKGRTNEIQMGWREINWAYHSTSQDVLADIVSRQNHGRMLWQGARESGLFMWLADNAAVVSFCWRIQRAQFEVIARNEYTKGEVKNPIDCSLFYLALKKKTVLQGLWRMATWNKEQQATQRFLSNNFEDPKWRTAALKNAYALMSKRRFEYAAAFFLLADHLQDAVNVCLNQLKDMQLAIAVARVYEGDHGPVLRRLLEEEVLAIAAQEGNRWMASWAFWMLHRRDMAVRALITPVYTLLETPGSPDLKSKMFLTDDPALVILYRQLRQQTLQTLRGASKVTPKTEWEFVLHNARLYERMGCDLLGLDLVRNWEFFQPAGVTGIAAGLGGEIDPLRLLKRRSSLVVADLPVSPVSVSASASQPVPSEMKSGGHMPRPQAPPTVFEEPDANSLLDSFGF</sequence>
<feature type="compositionally biased region" description="Polar residues" evidence="1">
    <location>
        <begin position="10"/>
        <end position="23"/>
    </location>
</feature>
<dbReference type="InterPro" id="IPR055011">
    <property type="entry name" value="Tag1_C"/>
</dbReference>
<dbReference type="GO" id="GO:0043291">
    <property type="term" value="C:RAVE complex"/>
    <property type="evidence" value="ECO:0007669"/>
    <property type="project" value="TreeGrafter"/>
</dbReference>
<reference evidence="7" key="2">
    <citation type="submission" date="2023-05" db="EMBL/GenBank/DDBJ databases">
        <authorList>
            <consortium name="Lawrence Berkeley National Laboratory"/>
            <person name="Steindorff A."/>
            <person name="Hensen N."/>
            <person name="Bonometti L."/>
            <person name="Westerberg I."/>
            <person name="Brannstrom I.O."/>
            <person name="Guillou S."/>
            <person name="Cros-Aarteil S."/>
            <person name="Calhoun S."/>
            <person name="Haridas S."/>
            <person name="Kuo A."/>
            <person name="Mondo S."/>
            <person name="Pangilinan J."/>
            <person name="Riley R."/>
            <person name="Labutti K."/>
            <person name="Andreopoulos B."/>
            <person name="Lipzen A."/>
            <person name="Chen C."/>
            <person name="Yanf M."/>
            <person name="Daum C."/>
            <person name="Ng V."/>
            <person name="Clum A."/>
            <person name="Ohm R."/>
            <person name="Martin F."/>
            <person name="Silar P."/>
            <person name="Natvig D."/>
            <person name="Lalanne C."/>
            <person name="Gautier V."/>
            <person name="Ament-Velasquez S.L."/>
            <person name="Kruys A."/>
            <person name="Hutchinson M.I."/>
            <person name="Powell A.J."/>
            <person name="Barry K."/>
            <person name="Miller A.N."/>
            <person name="Grigoriev I.V."/>
            <person name="Debuchy R."/>
            <person name="Gladieux P."/>
            <person name="Thoren M.H."/>
            <person name="Johannesson H."/>
        </authorList>
    </citation>
    <scope>NUCLEOTIDE SEQUENCE</scope>
    <source>
        <strain evidence="7">CBS 508.74</strain>
    </source>
</reference>
<gene>
    <name evidence="7" type="ORF">N656DRAFT_703041</name>
</gene>
<dbReference type="Pfam" id="PF12234">
    <property type="entry name" value="Rav1p_C"/>
    <property type="match status" value="1"/>
</dbReference>
<evidence type="ECO:0000313" key="7">
    <source>
        <dbReference type="EMBL" id="KAK4115596.1"/>
    </source>
</evidence>
<dbReference type="Gene3D" id="2.130.10.10">
    <property type="entry name" value="YVTN repeat-like/Quinoprotein amine dehydrogenase"/>
    <property type="match status" value="1"/>
</dbReference>
<reference evidence="7" key="1">
    <citation type="journal article" date="2023" name="Mol. Phylogenet. Evol.">
        <title>Genome-scale phylogeny and comparative genomics of the fungal order Sordariales.</title>
        <authorList>
            <person name="Hensen N."/>
            <person name="Bonometti L."/>
            <person name="Westerberg I."/>
            <person name="Brannstrom I.O."/>
            <person name="Guillou S."/>
            <person name="Cros-Aarteil S."/>
            <person name="Calhoun S."/>
            <person name="Haridas S."/>
            <person name="Kuo A."/>
            <person name="Mondo S."/>
            <person name="Pangilinan J."/>
            <person name="Riley R."/>
            <person name="LaButti K."/>
            <person name="Andreopoulos B."/>
            <person name="Lipzen A."/>
            <person name="Chen C."/>
            <person name="Yan M."/>
            <person name="Daum C."/>
            <person name="Ng V."/>
            <person name="Clum A."/>
            <person name="Steindorff A."/>
            <person name="Ohm R.A."/>
            <person name="Martin F."/>
            <person name="Silar P."/>
            <person name="Natvig D.O."/>
            <person name="Lalanne C."/>
            <person name="Gautier V."/>
            <person name="Ament-Velasquez S.L."/>
            <person name="Kruys A."/>
            <person name="Hutchinson M.I."/>
            <person name="Powell A.J."/>
            <person name="Barry K."/>
            <person name="Miller A.N."/>
            <person name="Grigoriev I.V."/>
            <person name="Debuchy R."/>
            <person name="Gladieux P."/>
            <person name="Hiltunen Thoren M."/>
            <person name="Johannesson H."/>
        </authorList>
    </citation>
    <scope>NUCLEOTIDE SEQUENCE</scope>
    <source>
        <strain evidence="7">CBS 508.74</strain>
    </source>
</reference>
<accession>A0AAN6YVI4</accession>
<dbReference type="Gene3D" id="2.60.40.1820">
    <property type="match status" value="1"/>
</dbReference>
<dbReference type="SUPFAM" id="SSF50978">
    <property type="entry name" value="WD40 repeat-like"/>
    <property type="match status" value="1"/>
</dbReference>
<dbReference type="Pfam" id="PF22786">
    <property type="entry name" value="Tag1_C"/>
    <property type="match status" value="1"/>
</dbReference>
<feature type="region of interest" description="Disordered" evidence="1">
    <location>
        <begin position="1"/>
        <end position="75"/>
    </location>
</feature>
<organism evidence="7 8">
    <name type="scientific">Canariomyces notabilis</name>
    <dbReference type="NCBI Taxonomy" id="2074819"/>
    <lineage>
        <taxon>Eukaryota</taxon>
        <taxon>Fungi</taxon>
        <taxon>Dikarya</taxon>
        <taxon>Ascomycota</taxon>
        <taxon>Pezizomycotina</taxon>
        <taxon>Sordariomycetes</taxon>
        <taxon>Sordariomycetidae</taxon>
        <taxon>Sordariales</taxon>
        <taxon>Chaetomiaceae</taxon>
        <taxon>Canariomyces</taxon>
    </lineage>
</organism>
<dbReference type="GeneID" id="89935196"/>
<dbReference type="InterPro" id="IPR059066">
    <property type="entry name" value="Ig_Tag1-like_5th"/>
</dbReference>
<evidence type="ECO:0000259" key="6">
    <source>
        <dbReference type="Pfam" id="PF26153"/>
    </source>
</evidence>
<evidence type="ECO:0000256" key="2">
    <source>
        <dbReference type="SAM" id="Phobius"/>
    </source>
</evidence>
<feature type="compositionally biased region" description="Low complexity" evidence="1">
    <location>
        <begin position="2132"/>
        <end position="2142"/>
    </location>
</feature>
<feature type="domain" description="Tag1-like fourth Ig-like" evidence="5">
    <location>
        <begin position="596"/>
        <end position="712"/>
    </location>
</feature>
<proteinExistence type="predicted"/>
<dbReference type="Pfam" id="PF26174">
    <property type="entry name" value="LEA-2_1"/>
    <property type="match status" value="1"/>
</dbReference>
<evidence type="ECO:0000259" key="4">
    <source>
        <dbReference type="Pfam" id="PF22786"/>
    </source>
</evidence>
<dbReference type="Pfam" id="PF26153">
    <property type="entry name" value="LEA-2L_5"/>
    <property type="match status" value="1"/>
</dbReference>
<feature type="domain" description="Tag1 C-terminal" evidence="4">
    <location>
        <begin position="471"/>
        <end position="585"/>
    </location>
</feature>
<feature type="region of interest" description="Disordered" evidence="1">
    <location>
        <begin position="2132"/>
        <end position="2174"/>
    </location>
</feature>
<evidence type="ECO:0000313" key="8">
    <source>
        <dbReference type="Proteomes" id="UP001302812"/>
    </source>
</evidence>
<dbReference type="InterPro" id="IPR022033">
    <property type="entry name" value="Rav1p_C"/>
</dbReference>
<dbReference type="InterPro" id="IPR059065">
    <property type="entry name" value="Ig_Tag1-like_4th"/>
</dbReference>
<evidence type="ECO:0000259" key="5">
    <source>
        <dbReference type="Pfam" id="PF26150"/>
    </source>
</evidence>
<dbReference type="PANTHER" id="PTHR13950:SF9">
    <property type="entry name" value="RABCONNECTIN-3A"/>
    <property type="match status" value="1"/>
</dbReference>
<dbReference type="Pfam" id="PF26150">
    <property type="entry name" value="LEA-2_4"/>
    <property type="match status" value="1"/>
</dbReference>
<dbReference type="InterPro" id="IPR015943">
    <property type="entry name" value="WD40/YVTN_repeat-like_dom_sf"/>
</dbReference>
<dbReference type="EMBL" id="MU853334">
    <property type="protein sequence ID" value="KAK4115596.1"/>
    <property type="molecule type" value="Genomic_DNA"/>
</dbReference>